<evidence type="ECO:0000256" key="2">
    <source>
        <dbReference type="ARBA" id="ARBA00022840"/>
    </source>
</evidence>
<keyword evidence="1" id="KW-0547">Nucleotide-binding</keyword>
<evidence type="ECO:0000256" key="1">
    <source>
        <dbReference type="ARBA" id="ARBA00022741"/>
    </source>
</evidence>
<feature type="domain" description="DNA mismatch repair proteins mutS family" evidence="4">
    <location>
        <begin position="360"/>
        <end position="540"/>
    </location>
</feature>
<dbReference type="PANTHER" id="PTHR11361">
    <property type="entry name" value="DNA MISMATCH REPAIR PROTEIN MUTS FAMILY MEMBER"/>
    <property type="match status" value="1"/>
</dbReference>
<protein>
    <recommendedName>
        <fullName evidence="4">DNA mismatch repair proteins mutS family domain-containing protein</fullName>
    </recommendedName>
</protein>
<accession>A0AAW5KNY8</accession>
<dbReference type="GO" id="GO:0006298">
    <property type="term" value="P:mismatch repair"/>
    <property type="evidence" value="ECO:0007669"/>
    <property type="project" value="InterPro"/>
</dbReference>
<sequence>MKITDYVDLFYPSAEAEEYAKKRQKKYENYPQDFMVNLETDNIAKLIAPMNFAVATSKMKEFTDDIETLDYRLDCLEDFMNVPELNGRFRQLINELAGNRIDFSDVDCVNSFMQIKTHMDSLEEFLGCIENINRFFAKYNHAIKSVAVKRLAQFFEKLPKSENIFEIAYSISQLKDTFSKTIRSVKIGVNFDSAMNPDSAGLLEIGYDKIYPKGNILEKLVFKSFAGREQFIGEEHFNSATRHTPIDIDTALFRELSKYTKEFALRIAAALKSYRSSVFSDLSELESQLDFYGGAAQFISSVRARGMKMCRPKFLPSEKRVTRLKNVFDLNFYRQLVTQNPQEILTEKIVANDIDMSDYARFYMVTGANNGGKTTFARAVGVCHLMAQMGLYVPAESAEISPADYIFTHFPKEEAVGINSSRFTTEIKELKKICEYMTDRSLVILNESIQSTTPVECLNIAKIHLEIIAAVGVRGFYVTHLTELYNEIQRINNKNYPTKVGSLVSCTDSEGKRMYKMKAAKPPIESLAYTVYEKFGAKLEDVLAKSGDKNGQA</sequence>
<reference evidence="5" key="1">
    <citation type="submission" date="2022-06" db="EMBL/GenBank/DDBJ databases">
        <title>Isolation of gut microbiota from human fecal samples.</title>
        <authorList>
            <person name="Pamer E.G."/>
            <person name="Barat B."/>
            <person name="Waligurski E."/>
            <person name="Medina S."/>
            <person name="Paddock L."/>
            <person name="Mostad J."/>
        </authorList>
    </citation>
    <scope>NUCLEOTIDE SEQUENCE</scope>
    <source>
        <strain evidence="5">DFI.5.57</strain>
    </source>
</reference>
<dbReference type="EMBL" id="JANGCN010000052">
    <property type="protein sequence ID" value="MCQ5154310.1"/>
    <property type="molecule type" value="Genomic_DNA"/>
</dbReference>
<gene>
    <name evidence="5" type="ORF">NE632_13510</name>
</gene>
<dbReference type="InterPro" id="IPR045076">
    <property type="entry name" value="MutS"/>
</dbReference>
<comment type="caution">
    <text evidence="5">The sequence shown here is derived from an EMBL/GenBank/DDBJ whole genome shotgun (WGS) entry which is preliminary data.</text>
</comment>
<evidence type="ECO:0000313" key="6">
    <source>
        <dbReference type="Proteomes" id="UP001206236"/>
    </source>
</evidence>
<dbReference type="InterPro" id="IPR027417">
    <property type="entry name" value="P-loop_NTPase"/>
</dbReference>
<dbReference type="SUPFAM" id="SSF52540">
    <property type="entry name" value="P-loop containing nucleoside triphosphate hydrolases"/>
    <property type="match status" value="1"/>
</dbReference>
<name>A0AAW5KNY8_9FIRM</name>
<dbReference type="Pfam" id="PF00488">
    <property type="entry name" value="MutS_V"/>
    <property type="match status" value="1"/>
</dbReference>
<organism evidence="5 6">
    <name type="scientific">Ruminococcus bicirculans</name>
    <name type="common">ex Wegman et al. 2014</name>
    <dbReference type="NCBI Taxonomy" id="1160721"/>
    <lineage>
        <taxon>Bacteria</taxon>
        <taxon>Bacillati</taxon>
        <taxon>Bacillota</taxon>
        <taxon>Clostridia</taxon>
        <taxon>Eubacteriales</taxon>
        <taxon>Oscillospiraceae</taxon>
        <taxon>Ruminococcus</taxon>
    </lineage>
</organism>
<dbReference type="GO" id="GO:0030983">
    <property type="term" value="F:mismatched DNA binding"/>
    <property type="evidence" value="ECO:0007669"/>
    <property type="project" value="InterPro"/>
</dbReference>
<evidence type="ECO:0000256" key="3">
    <source>
        <dbReference type="ARBA" id="ARBA00023125"/>
    </source>
</evidence>
<evidence type="ECO:0000259" key="4">
    <source>
        <dbReference type="SMART" id="SM00534"/>
    </source>
</evidence>
<dbReference type="InterPro" id="IPR000432">
    <property type="entry name" value="DNA_mismatch_repair_MutS_C"/>
</dbReference>
<keyword evidence="2" id="KW-0067">ATP-binding</keyword>
<evidence type="ECO:0000313" key="5">
    <source>
        <dbReference type="EMBL" id="MCQ5154310.1"/>
    </source>
</evidence>
<dbReference type="AlphaFoldDB" id="A0AAW5KNY8"/>
<proteinExistence type="predicted"/>
<dbReference type="PANTHER" id="PTHR11361:SF34">
    <property type="entry name" value="DNA MISMATCH REPAIR PROTEIN MSH1, MITOCHONDRIAL"/>
    <property type="match status" value="1"/>
</dbReference>
<dbReference type="GO" id="GO:0005524">
    <property type="term" value="F:ATP binding"/>
    <property type="evidence" value="ECO:0007669"/>
    <property type="project" value="UniProtKB-KW"/>
</dbReference>
<dbReference type="Proteomes" id="UP001206236">
    <property type="component" value="Unassembled WGS sequence"/>
</dbReference>
<dbReference type="Gene3D" id="3.40.50.300">
    <property type="entry name" value="P-loop containing nucleotide triphosphate hydrolases"/>
    <property type="match status" value="1"/>
</dbReference>
<dbReference type="SMART" id="SM00534">
    <property type="entry name" value="MUTSac"/>
    <property type="match status" value="1"/>
</dbReference>
<keyword evidence="3" id="KW-0238">DNA-binding</keyword>
<dbReference type="RefSeq" id="WP_022287140.1">
    <property type="nucleotide sequence ID" value="NZ_DAWALU010000084.1"/>
</dbReference>
<dbReference type="GO" id="GO:0140664">
    <property type="term" value="F:ATP-dependent DNA damage sensor activity"/>
    <property type="evidence" value="ECO:0007669"/>
    <property type="project" value="InterPro"/>
</dbReference>